<gene>
    <name evidence="1" type="ORF">CC86DRAFT_471968</name>
</gene>
<dbReference type="Proteomes" id="UP000799424">
    <property type="component" value="Unassembled WGS sequence"/>
</dbReference>
<dbReference type="AlphaFoldDB" id="A0A6A6ZGX5"/>
<accession>A0A6A6ZGX5</accession>
<dbReference type="InterPro" id="IPR022085">
    <property type="entry name" value="OpdG"/>
</dbReference>
<keyword evidence="2" id="KW-1185">Reference proteome</keyword>
<reference evidence="1" key="1">
    <citation type="journal article" date="2020" name="Stud. Mycol.">
        <title>101 Dothideomycetes genomes: a test case for predicting lifestyles and emergence of pathogens.</title>
        <authorList>
            <person name="Haridas S."/>
            <person name="Albert R."/>
            <person name="Binder M."/>
            <person name="Bloem J."/>
            <person name="Labutti K."/>
            <person name="Salamov A."/>
            <person name="Andreopoulos B."/>
            <person name="Baker S."/>
            <person name="Barry K."/>
            <person name="Bills G."/>
            <person name="Bluhm B."/>
            <person name="Cannon C."/>
            <person name="Castanera R."/>
            <person name="Culley D."/>
            <person name="Daum C."/>
            <person name="Ezra D."/>
            <person name="Gonzalez J."/>
            <person name="Henrissat B."/>
            <person name="Kuo A."/>
            <person name="Liang C."/>
            <person name="Lipzen A."/>
            <person name="Lutzoni F."/>
            <person name="Magnuson J."/>
            <person name="Mondo S."/>
            <person name="Nolan M."/>
            <person name="Ohm R."/>
            <person name="Pangilinan J."/>
            <person name="Park H.-J."/>
            <person name="Ramirez L."/>
            <person name="Alfaro M."/>
            <person name="Sun H."/>
            <person name="Tritt A."/>
            <person name="Yoshinaga Y."/>
            <person name="Zwiers L.-H."/>
            <person name="Turgeon B."/>
            <person name="Goodwin S."/>
            <person name="Spatafora J."/>
            <person name="Crous P."/>
            <person name="Grigoriev I."/>
        </authorList>
    </citation>
    <scope>NUCLEOTIDE SEQUENCE</scope>
    <source>
        <strain evidence="1">CBS 113818</strain>
    </source>
</reference>
<name>A0A6A6ZGX5_9PLEO</name>
<dbReference type="PANTHER" id="PTHR38797">
    <property type="entry name" value="NUCLEAR PORE COMPLEX PROTEIN NUP85-RELATED"/>
    <property type="match status" value="1"/>
</dbReference>
<proteinExistence type="predicted"/>
<sequence length="312" mass="35020">MSEVESQLPVLAGNWEELSGDAVEHIQLAALRVYLAGNNTADECSQKLTATIPKAMIDGTAINDENDSEDDYDAADDAVFTILNTLQHTALTNPQHQAAIVALLQALQRLPPQRVHAPTLRRHEDKGPEDIDWSVLRNHFTPNLTDTYEYQRFLFGQSPTDEATITKWAIVNAWIARLVSTDMYGPGGLDYYMHRASYCFLRVLDVEGHPNFHGEVPATANLFRYASPVLLRLCREKKECPGPPIGIYAPRAAELGEGRKLLFTELGYSMERWEWWKTRWGQLVNGEEVDGGVRAHARDALEAMEGAERMCP</sequence>
<dbReference type="InterPro" id="IPR053204">
    <property type="entry name" value="Oxopyrrolidines_Biosynth-assoc"/>
</dbReference>
<evidence type="ECO:0000313" key="2">
    <source>
        <dbReference type="Proteomes" id="UP000799424"/>
    </source>
</evidence>
<protein>
    <submittedName>
        <fullName evidence="1">Uncharacterized protein</fullName>
    </submittedName>
</protein>
<dbReference type="Pfam" id="PF12311">
    <property type="entry name" value="DUF3632"/>
    <property type="match status" value="1"/>
</dbReference>
<organism evidence="1 2">
    <name type="scientific">Ophiobolus disseminans</name>
    <dbReference type="NCBI Taxonomy" id="1469910"/>
    <lineage>
        <taxon>Eukaryota</taxon>
        <taxon>Fungi</taxon>
        <taxon>Dikarya</taxon>
        <taxon>Ascomycota</taxon>
        <taxon>Pezizomycotina</taxon>
        <taxon>Dothideomycetes</taxon>
        <taxon>Pleosporomycetidae</taxon>
        <taxon>Pleosporales</taxon>
        <taxon>Pleosporineae</taxon>
        <taxon>Phaeosphaeriaceae</taxon>
        <taxon>Ophiobolus</taxon>
    </lineage>
</organism>
<evidence type="ECO:0000313" key="1">
    <source>
        <dbReference type="EMBL" id="KAF2819515.1"/>
    </source>
</evidence>
<dbReference type="EMBL" id="MU006244">
    <property type="protein sequence ID" value="KAF2819515.1"/>
    <property type="molecule type" value="Genomic_DNA"/>
</dbReference>
<dbReference type="PANTHER" id="PTHR38797:SF4">
    <property type="entry name" value="NUCLEAR PORE COMPLEX PROTEIN NUP85"/>
    <property type="match status" value="1"/>
</dbReference>
<dbReference type="OrthoDB" id="3350591at2759"/>